<evidence type="ECO:0000313" key="3">
    <source>
        <dbReference type="Proteomes" id="UP000015103"/>
    </source>
</evidence>
<dbReference type="Proteomes" id="UP000015103">
    <property type="component" value="Unassembled WGS sequence"/>
</dbReference>
<dbReference type="GeneID" id="141460836"/>
<feature type="domain" description="CHK kinase-like" evidence="1">
    <location>
        <begin position="86"/>
        <end position="280"/>
    </location>
</feature>
<dbReference type="OMA" id="YEREVKY"/>
<dbReference type="InterPro" id="IPR011009">
    <property type="entry name" value="Kinase-like_dom_sf"/>
</dbReference>
<dbReference type="SUPFAM" id="SSF56112">
    <property type="entry name" value="Protein kinase-like (PK-like)"/>
    <property type="match status" value="1"/>
</dbReference>
<evidence type="ECO:0000313" key="2">
    <source>
        <dbReference type="EnsemblMetazoa" id="RPRC004824-PA"/>
    </source>
</evidence>
<dbReference type="RefSeq" id="XP_073997337.1">
    <property type="nucleotide sequence ID" value="XM_074141236.1"/>
</dbReference>
<dbReference type="EMBL" id="ACPB03002210">
    <property type="status" value="NOT_ANNOTATED_CDS"/>
    <property type="molecule type" value="Genomic_DNA"/>
</dbReference>
<accession>T1HLA0</accession>
<dbReference type="PANTHER" id="PTHR11012">
    <property type="entry name" value="PROTEIN KINASE-LIKE DOMAIN-CONTAINING"/>
    <property type="match status" value="1"/>
</dbReference>
<protein>
    <submittedName>
        <fullName evidence="2">CHK domain-containing protein</fullName>
    </submittedName>
</protein>
<dbReference type="HOGENOM" id="CLU_010718_1_0_1"/>
<dbReference type="VEuPathDB" id="VectorBase:RPRC004824"/>
<dbReference type="RefSeq" id="XP_073997336.1">
    <property type="nucleotide sequence ID" value="XM_074141235.1"/>
</dbReference>
<evidence type="ECO:0000259" key="1">
    <source>
        <dbReference type="SMART" id="SM00587"/>
    </source>
</evidence>
<dbReference type="EnsemblMetazoa" id="RPRC004824-RA">
    <property type="protein sequence ID" value="RPRC004824-PA"/>
    <property type="gene ID" value="RPRC004824"/>
</dbReference>
<dbReference type="SMART" id="SM00587">
    <property type="entry name" value="CHK"/>
    <property type="match status" value="1"/>
</dbReference>
<sequence length="365" mass="42366">MGSDTYKQKIKLLRKDGKEYEESFIVKEVPSHPLVRSHLLKQGLYEREVKYYTEVFPLMEELIANAGINVEKLWPECIGCDPNQYVILEDLSRSGYIVHPLDKLMDLEHSLLCTTAIARLHALSIILVEQGLLNESPVLKQSYVGRKSGSIATAMKAHFSSLYNLFSQWGTEWKNLGKQLVDNADALLVKYSNICQPSSTSLNVLNHGDLWLGNIMFKYCKITGKPTGIKLIDYQLSHFTSYALDLHYILRISSKDYIYKKHYQQLLAIYRETVLNTFKQFNFQPTKPFPSLDEINKEIDCKKLYPLMVSVYISPRMYEKTRNAMTKELSVFQDKNLIEKLMDIDEYRIRIKEIFEPYLGCNLLE</sequence>
<dbReference type="Pfam" id="PF02958">
    <property type="entry name" value="EcKL"/>
    <property type="match status" value="1"/>
</dbReference>
<dbReference type="PANTHER" id="PTHR11012:SF56">
    <property type="entry name" value="CHK KINASE-LIKE DOMAIN-CONTAINING PROTEIN-RELATED"/>
    <property type="match status" value="1"/>
</dbReference>
<dbReference type="Gene3D" id="3.90.1200.10">
    <property type="match status" value="1"/>
</dbReference>
<proteinExistence type="predicted"/>
<dbReference type="InterPro" id="IPR015897">
    <property type="entry name" value="CHK_kinase-like"/>
</dbReference>
<reference evidence="2" key="1">
    <citation type="submission" date="2015-05" db="UniProtKB">
        <authorList>
            <consortium name="EnsemblMetazoa"/>
        </authorList>
    </citation>
    <scope>IDENTIFICATION</scope>
</reference>
<name>T1HLA0_RHOPR</name>
<keyword evidence="3" id="KW-1185">Reference proteome</keyword>
<dbReference type="InParanoid" id="T1HLA0"/>
<dbReference type="AlphaFoldDB" id="T1HLA0"/>
<organism evidence="2 3">
    <name type="scientific">Rhodnius prolixus</name>
    <name type="common">Triatomid bug</name>
    <dbReference type="NCBI Taxonomy" id="13249"/>
    <lineage>
        <taxon>Eukaryota</taxon>
        <taxon>Metazoa</taxon>
        <taxon>Ecdysozoa</taxon>
        <taxon>Arthropoda</taxon>
        <taxon>Hexapoda</taxon>
        <taxon>Insecta</taxon>
        <taxon>Pterygota</taxon>
        <taxon>Neoptera</taxon>
        <taxon>Paraneoptera</taxon>
        <taxon>Hemiptera</taxon>
        <taxon>Heteroptera</taxon>
        <taxon>Panheteroptera</taxon>
        <taxon>Cimicomorpha</taxon>
        <taxon>Reduviidae</taxon>
        <taxon>Triatominae</taxon>
        <taxon>Rhodnius</taxon>
    </lineage>
</organism>
<dbReference type="InterPro" id="IPR004119">
    <property type="entry name" value="EcKL"/>
</dbReference>